<dbReference type="EMBL" id="JAEHOC010000069">
    <property type="protein sequence ID" value="KAG2424097.1"/>
    <property type="molecule type" value="Genomic_DNA"/>
</dbReference>
<evidence type="ECO:0000313" key="2">
    <source>
        <dbReference type="EMBL" id="KAG2424097.1"/>
    </source>
</evidence>
<feature type="region of interest" description="Disordered" evidence="1">
    <location>
        <begin position="357"/>
        <end position="386"/>
    </location>
</feature>
<sequence>MKNPQAAAVGLLPQQSTQQHVPPAPPAVAAPAPAPKSNIVSGALQSVFLLLLGAALALTGAKRQWDVFGVLLAAASVQLGGQLAKWLGSGSGSSGNGHRRSAGASSRTPRGGRGVNGGGAAAAVAGPGGAAEGIRAHPVALRPDLRMGGAWVKDAARSDSMDAAVGVMRLNGLVRTAIRLIRGLELDPAALAAGRFDMAITSIIAWFKVRESYQLDGTVGYFNRRDLRRGKHAASVCVQPDGSLVLSVSWGEPLAGTGTDHFVLVPAAATATAAAAAAAADAADGAAGTGAGGLGSSAGSVAGSAVGAPHTGGGGAGAGGREASSGDLLVVTSTIRLAGGAAPVTYRTVYVRVGHHHHHHHNANSGGHSNGQHKRQHQPNPRAQLT</sequence>
<keyword evidence="3" id="KW-1185">Reference proteome</keyword>
<feature type="region of interest" description="Disordered" evidence="1">
    <location>
        <begin position="88"/>
        <end position="120"/>
    </location>
</feature>
<protein>
    <submittedName>
        <fullName evidence="2">Uncharacterized protein</fullName>
    </submittedName>
</protein>
<dbReference type="AlphaFoldDB" id="A0A835SFZ0"/>
<gene>
    <name evidence="2" type="ORF">HXX76_014772</name>
</gene>
<evidence type="ECO:0000313" key="3">
    <source>
        <dbReference type="Proteomes" id="UP000650467"/>
    </source>
</evidence>
<feature type="region of interest" description="Disordered" evidence="1">
    <location>
        <begin position="1"/>
        <end position="34"/>
    </location>
</feature>
<reference evidence="2" key="1">
    <citation type="journal article" date="2020" name="bioRxiv">
        <title>Comparative genomics of Chlamydomonas.</title>
        <authorList>
            <person name="Craig R.J."/>
            <person name="Hasan A.R."/>
            <person name="Ness R.W."/>
            <person name="Keightley P.D."/>
        </authorList>
    </citation>
    <scope>NUCLEOTIDE SEQUENCE</scope>
    <source>
        <strain evidence="2">SAG 7.73</strain>
    </source>
</reference>
<organism evidence="2 3">
    <name type="scientific">Chlamydomonas incerta</name>
    <dbReference type="NCBI Taxonomy" id="51695"/>
    <lineage>
        <taxon>Eukaryota</taxon>
        <taxon>Viridiplantae</taxon>
        <taxon>Chlorophyta</taxon>
        <taxon>core chlorophytes</taxon>
        <taxon>Chlorophyceae</taxon>
        <taxon>CS clade</taxon>
        <taxon>Chlamydomonadales</taxon>
        <taxon>Chlamydomonadaceae</taxon>
        <taxon>Chlamydomonas</taxon>
    </lineage>
</organism>
<dbReference type="OrthoDB" id="542203at2759"/>
<feature type="compositionally biased region" description="Pro residues" evidence="1">
    <location>
        <begin position="22"/>
        <end position="34"/>
    </location>
</feature>
<accession>A0A835SFZ0</accession>
<proteinExistence type="predicted"/>
<feature type="compositionally biased region" description="Gly residues" evidence="1">
    <location>
        <begin position="111"/>
        <end position="120"/>
    </location>
</feature>
<evidence type="ECO:0000256" key="1">
    <source>
        <dbReference type="SAM" id="MobiDB-lite"/>
    </source>
</evidence>
<comment type="caution">
    <text evidence="2">The sequence shown here is derived from an EMBL/GenBank/DDBJ whole genome shotgun (WGS) entry which is preliminary data.</text>
</comment>
<name>A0A835SFZ0_CHLIN</name>
<dbReference type="Proteomes" id="UP000650467">
    <property type="component" value="Unassembled WGS sequence"/>
</dbReference>